<proteinExistence type="predicted"/>
<name>A0AAV8X9N6_9CUCU</name>
<evidence type="ECO:0000313" key="2">
    <source>
        <dbReference type="Proteomes" id="UP001162156"/>
    </source>
</evidence>
<gene>
    <name evidence="1" type="ORF">NQ314_012725</name>
</gene>
<sequence>MLFTPSQKLDSKDRAAIIAKQLNDFLYLYNRETDIFVDKTEKPSQIPTKLYNEFLENAR</sequence>
<protein>
    <submittedName>
        <fullName evidence="1">Uncharacterized protein</fullName>
    </submittedName>
</protein>
<keyword evidence="2" id="KW-1185">Reference proteome</keyword>
<dbReference type="Proteomes" id="UP001162156">
    <property type="component" value="Unassembled WGS sequence"/>
</dbReference>
<accession>A0AAV8X9N6</accession>
<dbReference type="EMBL" id="JANEYF010003553">
    <property type="protein sequence ID" value="KAJ8935583.1"/>
    <property type="molecule type" value="Genomic_DNA"/>
</dbReference>
<evidence type="ECO:0000313" key="1">
    <source>
        <dbReference type="EMBL" id="KAJ8935583.1"/>
    </source>
</evidence>
<dbReference type="AlphaFoldDB" id="A0AAV8X9N6"/>
<comment type="caution">
    <text evidence="1">The sequence shown here is derived from an EMBL/GenBank/DDBJ whole genome shotgun (WGS) entry which is preliminary data.</text>
</comment>
<reference evidence="1" key="1">
    <citation type="journal article" date="2023" name="Insect Mol. Biol.">
        <title>Genome sequencing provides insights into the evolution of gene families encoding plant cell wall-degrading enzymes in longhorned beetles.</title>
        <authorList>
            <person name="Shin N.R."/>
            <person name="Okamura Y."/>
            <person name="Kirsch R."/>
            <person name="Pauchet Y."/>
        </authorList>
    </citation>
    <scope>NUCLEOTIDE SEQUENCE</scope>
    <source>
        <strain evidence="1">RBIC_L_NR</strain>
    </source>
</reference>
<organism evidence="1 2">
    <name type="scientific">Rhamnusium bicolor</name>
    <dbReference type="NCBI Taxonomy" id="1586634"/>
    <lineage>
        <taxon>Eukaryota</taxon>
        <taxon>Metazoa</taxon>
        <taxon>Ecdysozoa</taxon>
        <taxon>Arthropoda</taxon>
        <taxon>Hexapoda</taxon>
        <taxon>Insecta</taxon>
        <taxon>Pterygota</taxon>
        <taxon>Neoptera</taxon>
        <taxon>Endopterygota</taxon>
        <taxon>Coleoptera</taxon>
        <taxon>Polyphaga</taxon>
        <taxon>Cucujiformia</taxon>
        <taxon>Chrysomeloidea</taxon>
        <taxon>Cerambycidae</taxon>
        <taxon>Lepturinae</taxon>
        <taxon>Rhagiini</taxon>
        <taxon>Rhamnusium</taxon>
    </lineage>
</organism>